<dbReference type="EMBL" id="CAUJNA010001556">
    <property type="protein sequence ID" value="CAJ1387660.1"/>
    <property type="molecule type" value="Genomic_DNA"/>
</dbReference>
<dbReference type="SMART" id="SM00248">
    <property type="entry name" value="ANK"/>
    <property type="match status" value="5"/>
</dbReference>
<feature type="region of interest" description="Disordered" evidence="8">
    <location>
        <begin position="376"/>
        <end position="428"/>
    </location>
</feature>
<evidence type="ECO:0000256" key="4">
    <source>
        <dbReference type="ARBA" id="ARBA00022989"/>
    </source>
</evidence>
<feature type="transmembrane region" description="Helical" evidence="9">
    <location>
        <begin position="666"/>
        <end position="688"/>
    </location>
</feature>
<reference evidence="11" key="1">
    <citation type="submission" date="2023-08" db="EMBL/GenBank/DDBJ databases">
        <authorList>
            <person name="Chen Y."/>
            <person name="Shah S."/>
            <person name="Dougan E. K."/>
            <person name="Thang M."/>
            <person name="Chan C."/>
        </authorList>
    </citation>
    <scope>NUCLEOTIDE SEQUENCE</scope>
</reference>
<dbReference type="Pfam" id="PF12796">
    <property type="entry name" value="Ank_2"/>
    <property type="match status" value="1"/>
</dbReference>
<sequence>VLCAAGTVPRSADLLGLGSSALHFAAWHGSGRVAEALLARAARADARDELQRTSLMLASERGHVETVRLLLQCRAHGEVTDLHGQTPMSLAARAGRTMIVQLLLDAVHVDFVPWRGAPTALHIAAYHRHPAVAKLLLERQACVEVLLQPGGLSPLMVAAGVGCLEICQALIAHSAAVNASDSSGASAWHHGAMNGHDELGFISAVVNVSEFSQYRVAFEGVKRILGRLEVVERGKPVPLPGSWLDILLSDVDESANDTMAPMTSVDTRCGKGSRAACKAGRRKHNATQDPMNPAVLRDKILDVMLDIGDVEFVMKSGGNAGVSRVSREHMGAECCTEWQMASQAFQAVVDKVVQQHVLELAKVEHQTHMMLQAFAEKERQQSPERFEAPVLEKKDRHRSADRLEVGHVRSVASVRSNKSDSGESKESMSLAKKFQRRCIEARRSPRHIEASDILGQIDASDNDVVKFFKSPDATVQEFFAMEKEVASASNRATSTQQSAWSKEYAQLPTYAKLQAWLQSHRFDLVITLLLGLNVIWMACELQIAGTYTGLEVGVLSSSLVPTDYRDAVSHFFEVGDVVFTCCFTLDVAARVIILRTKFWRVCMNYIDFVVTIASMVEIIITTPVNPFLFRLLRIGKLSRALRLVTLSNTLQSLELLTKCLMASVDMLFWTFCLLACVQCVAGMLVSGLCREFIEDSSQVLELREEVFRYYGTFTRTFLTMFEILFANWGPPCRVVVENISEWFSMFFLLYRCVVGFALLNVVNAVFVQQTMKTASSDEELAFKQKERDVAMYTRKVKKLFQSMDEGGDGALNLQEFAKLANSPKLKFWMSQLELEYHDLLSLFEFLDNGDGQITLTEFIEGAARLRGSAKAIDVWRLETKMEVLMGEVLSLVRDENAGVSSTMTPVQRVFEHSLFNHIHSIAKQRTSGRISPQDADEEIALLGQSVTLGTEASNIVSTDVDQPQGSEAGVHAVV</sequence>
<feature type="transmembrane region" description="Helical" evidence="9">
    <location>
        <begin position="748"/>
        <end position="767"/>
    </location>
</feature>
<evidence type="ECO:0000256" key="7">
    <source>
        <dbReference type="PROSITE-ProRule" id="PRU00023"/>
    </source>
</evidence>
<keyword evidence="2 9" id="KW-0812">Transmembrane</keyword>
<dbReference type="SUPFAM" id="SSF48403">
    <property type="entry name" value="Ankyrin repeat"/>
    <property type="match status" value="1"/>
</dbReference>
<dbReference type="Gene3D" id="1.10.238.10">
    <property type="entry name" value="EF-hand"/>
    <property type="match status" value="1"/>
</dbReference>
<keyword evidence="6 9" id="KW-0472">Membrane</keyword>
<dbReference type="InterPro" id="IPR036770">
    <property type="entry name" value="Ankyrin_rpt-contain_sf"/>
</dbReference>
<keyword evidence="4 9" id="KW-1133">Transmembrane helix</keyword>
<dbReference type="SUPFAM" id="SSF81324">
    <property type="entry name" value="Voltage-gated potassium channels"/>
    <property type="match status" value="1"/>
</dbReference>
<comment type="subcellular location">
    <subcellularLocation>
        <location evidence="1">Membrane</location>
        <topology evidence="1">Multi-pass membrane protein</topology>
    </subcellularLocation>
</comment>
<dbReference type="Proteomes" id="UP001178507">
    <property type="component" value="Unassembled WGS sequence"/>
</dbReference>
<dbReference type="SMART" id="SM00054">
    <property type="entry name" value="EFh"/>
    <property type="match status" value="2"/>
</dbReference>
<evidence type="ECO:0000256" key="1">
    <source>
        <dbReference type="ARBA" id="ARBA00004141"/>
    </source>
</evidence>
<dbReference type="Gene3D" id="1.25.40.20">
    <property type="entry name" value="Ankyrin repeat-containing domain"/>
    <property type="match status" value="2"/>
</dbReference>
<organism evidence="11 12">
    <name type="scientific">Effrenium voratum</name>
    <dbReference type="NCBI Taxonomy" id="2562239"/>
    <lineage>
        <taxon>Eukaryota</taxon>
        <taxon>Sar</taxon>
        <taxon>Alveolata</taxon>
        <taxon>Dinophyceae</taxon>
        <taxon>Suessiales</taxon>
        <taxon>Symbiodiniaceae</taxon>
        <taxon>Effrenium</taxon>
    </lineage>
</organism>
<keyword evidence="3" id="KW-0677">Repeat</keyword>
<name>A0AA36IHY7_9DINO</name>
<dbReference type="InterPro" id="IPR027359">
    <property type="entry name" value="Volt_channel_dom_sf"/>
</dbReference>
<dbReference type="InterPro" id="IPR005821">
    <property type="entry name" value="Ion_trans_dom"/>
</dbReference>
<evidence type="ECO:0000256" key="2">
    <source>
        <dbReference type="ARBA" id="ARBA00022692"/>
    </source>
</evidence>
<comment type="caution">
    <text evidence="11">The sequence shown here is derived from an EMBL/GenBank/DDBJ whole genome shotgun (WGS) entry which is preliminary data.</text>
</comment>
<dbReference type="Pfam" id="PF00520">
    <property type="entry name" value="Ion_trans"/>
    <property type="match status" value="1"/>
</dbReference>
<evidence type="ECO:0000313" key="11">
    <source>
        <dbReference type="EMBL" id="CAJ1387660.1"/>
    </source>
</evidence>
<feature type="repeat" description="ANK" evidence="7">
    <location>
        <begin position="83"/>
        <end position="105"/>
    </location>
</feature>
<feature type="non-terminal residue" evidence="11">
    <location>
        <position position="1"/>
    </location>
</feature>
<dbReference type="Pfam" id="PF00023">
    <property type="entry name" value="Ank"/>
    <property type="match status" value="1"/>
</dbReference>
<keyword evidence="12" id="KW-1185">Reference proteome</keyword>
<evidence type="ECO:0000256" key="5">
    <source>
        <dbReference type="ARBA" id="ARBA00023043"/>
    </source>
</evidence>
<dbReference type="PROSITE" id="PS50297">
    <property type="entry name" value="ANK_REP_REGION"/>
    <property type="match status" value="3"/>
</dbReference>
<dbReference type="GO" id="GO:0005216">
    <property type="term" value="F:monoatomic ion channel activity"/>
    <property type="evidence" value="ECO:0007669"/>
    <property type="project" value="InterPro"/>
</dbReference>
<proteinExistence type="predicted"/>
<feature type="transmembrane region" description="Helical" evidence="9">
    <location>
        <begin position="605"/>
        <end position="629"/>
    </location>
</feature>
<feature type="repeat" description="ANK" evidence="7">
    <location>
        <begin position="17"/>
        <end position="49"/>
    </location>
</feature>
<evidence type="ECO:0000256" key="8">
    <source>
        <dbReference type="SAM" id="MobiDB-lite"/>
    </source>
</evidence>
<dbReference type="PROSITE" id="PS50222">
    <property type="entry name" value="EF_HAND_2"/>
    <property type="match status" value="1"/>
</dbReference>
<dbReference type="SUPFAM" id="SSF47473">
    <property type="entry name" value="EF-hand"/>
    <property type="match status" value="1"/>
</dbReference>
<evidence type="ECO:0000259" key="10">
    <source>
        <dbReference type="PROSITE" id="PS50222"/>
    </source>
</evidence>
<dbReference type="AlphaFoldDB" id="A0AA36IHY7"/>
<dbReference type="InterPro" id="IPR002048">
    <property type="entry name" value="EF_hand_dom"/>
</dbReference>
<accession>A0AA36IHY7</accession>
<dbReference type="PANTHER" id="PTHR24173">
    <property type="entry name" value="ANKYRIN REPEAT CONTAINING"/>
    <property type="match status" value="1"/>
</dbReference>
<dbReference type="PANTHER" id="PTHR24173:SF74">
    <property type="entry name" value="ANKYRIN REPEAT DOMAIN-CONTAINING PROTEIN 16"/>
    <property type="match status" value="1"/>
</dbReference>
<evidence type="ECO:0000256" key="3">
    <source>
        <dbReference type="ARBA" id="ARBA00022737"/>
    </source>
</evidence>
<feature type="compositionally biased region" description="Basic and acidic residues" evidence="8">
    <location>
        <begin position="417"/>
        <end position="426"/>
    </location>
</feature>
<evidence type="ECO:0000256" key="6">
    <source>
        <dbReference type="ARBA" id="ARBA00023136"/>
    </source>
</evidence>
<feature type="domain" description="EF-hand" evidence="10">
    <location>
        <begin position="791"/>
        <end position="826"/>
    </location>
</feature>
<dbReference type="Gene3D" id="1.20.120.350">
    <property type="entry name" value="Voltage-gated potassium channels. Chain C"/>
    <property type="match status" value="1"/>
</dbReference>
<dbReference type="PROSITE" id="PS50088">
    <property type="entry name" value="ANK_REPEAT"/>
    <property type="match status" value="3"/>
</dbReference>
<feature type="transmembrane region" description="Helical" evidence="9">
    <location>
        <begin position="567"/>
        <end position="593"/>
    </location>
</feature>
<evidence type="ECO:0000313" key="12">
    <source>
        <dbReference type="Proteomes" id="UP001178507"/>
    </source>
</evidence>
<feature type="transmembrane region" description="Helical" evidence="9">
    <location>
        <begin position="709"/>
        <end position="728"/>
    </location>
</feature>
<keyword evidence="5 7" id="KW-0040">ANK repeat</keyword>
<dbReference type="GO" id="GO:0016020">
    <property type="term" value="C:membrane"/>
    <property type="evidence" value="ECO:0007669"/>
    <property type="project" value="UniProtKB-SubCell"/>
</dbReference>
<gene>
    <name evidence="11" type="ORF">EVOR1521_LOCUS13686</name>
</gene>
<feature type="repeat" description="ANK" evidence="7">
    <location>
        <begin position="150"/>
        <end position="182"/>
    </location>
</feature>
<dbReference type="CDD" id="cd00051">
    <property type="entry name" value="EFh"/>
    <property type="match status" value="1"/>
</dbReference>
<evidence type="ECO:0000256" key="9">
    <source>
        <dbReference type="SAM" id="Phobius"/>
    </source>
</evidence>
<dbReference type="InterPro" id="IPR011992">
    <property type="entry name" value="EF-hand-dom_pair"/>
</dbReference>
<feature type="compositionally biased region" description="Basic and acidic residues" evidence="8">
    <location>
        <begin position="376"/>
        <end position="407"/>
    </location>
</feature>
<dbReference type="InterPro" id="IPR002110">
    <property type="entry name" value="Ankyrin_rpt"/>
</dbReference>
<dbReference type="GO" id="GO:0005509">
    <property type="term" value="F:calcium ion binding"/>
    <property type="evidence" value="ECO:0007669"/>
    <property type="project" value="InterPro"/>
</dbReference>
<dbReference type="Gene3D" id="1.10.287.70">
    <property type="match status" value="1"/>
</dbReference>
<protein>
    <recommendedName>
        <fullName evidence="10">EF-hand domain-containing protein</fullName>
    </recommendedName>
</protein>